<dbReference type="Proteomes" id="UP000430272">
    <property type="component" value="Unassembled WGS sequence"/>
</dbReference>
<comment type="caution">
    <text evidence="1">The sequence shown here is derived from an EMBL/GenBank/DDBJ whole genome shotgun (WGS) entry which is preliminary data.</text>
</comment>
<proteinExistence type="predicted"/>
<name>A0A844Y4C9_9SPHN</name>
<evidence type="ECO:0000313" key="1">
    <source>
        <dbReference type="EMBL" id="MXO53370.1"/>
    </source>
</evidence>
<sequence length="133" mass="13939">MLSLAVELADYPFDAESGTTSQLRSRTCGSTILLSVSIDEDRRIATLGLRVTACAVGQAAAAIFASAAIGRDGAGIAEARSEISAWLAGEGDRPDWPRLEMLDPALAHPGRHEAVLLPWKAAEAALSNPVDAR</sequence>
<evidence type="ECO:0000313" key="2">
    <source>
        <dbReference type="Proteomes" id="UP000430272"/>
    </source>
</evidence>
<protein>
    <submittedName>
        <fullName evidence="1">Iron-sulfur cluster assembly scaffold protein</fullName>
    </submittedName>
</protein>
<keyword evidence="2" id="KW-1185">Reference proteome</keyword>
<dbReference type="OrthoDB" id="7857113at2"/>
<dbReference type="EMBL" id="WTYD01000001">
    <property type="protein sequence ID" value="MXO53370.1"/>
    <property type="molecule type" value="Genomic_DNA"/>
</dbReference>
<gene>
    <name evidence="1" type="ORF">GRI47_05025</name>
</gene>
<dbReference type="AlphaFoldDB" id="A0A844Y4C9"/>
<accession>A0A844Y4C9</accession>
<reference evidence="1 2" key="1">
    <citation type="submission" date="2019-12" db="EMBL/GenBank/DDBJ databases">
        <title>Genomic-based taxomic classification of the family Erythrobacteraceae.</title>
        <authorList>
            <person name="Xu L."/>
        </authorList>
    </citation>
    <scope>NUCLEOTIDE SEQUENCE [LARGE SCALE GENOMIC DNA]</scope>
    <source>
        <strain evidence="1 2">JCM 17468</strain>
    </source>
</reference>
<dbReference type="SUPFAM" id="SSF82649">
    <property type="entry name" value="SufE/NifU"/>
    <property type="match status" value="1"/>
</dbReference>
<dbReference type="Gene3D" id="3.90.1010.10">
    <property type="match status" value="1"/>
</dbReference>
<organism evidence="1 2">
    <name type="scientific">Qipengyuania pelagi</name>
    <dbReference type="NCBI Taxonomy" id="994320"/>
    <lineage>
        <taxon>Bacteria</taxon>
        <taxon>Pseudomonadati</taxon>
        <taxon>Pseudomonadota</taxon>
        <taxon>Alphaproteobacteria</taxon>
        <taxon>Sphingomonadales</taxon>
        <taxon>Erythrobacteraceae</taxon>
        <taxon>Qipengyuania</taxon>
    </lineage>
</organism>